<protein>
    <recommendedName>
        <fullName evidence="3">Glycosyltransferase family 2 protein</fullName>
    </recommendedName>
</protein>
<dbReference type="EMBL" id="CP001099">
    <property type="protein sequence ID" value="ACF12210.1"/>
    <property type="molecule type" value="Genomic_DNA"/>
</dbReference>
<keyword evidence="2" id="KW-1185">Reference proteome</keyword>
<evidence type="ECO:0000313" key="2">
    <source>
        <dbReference type="Proteomes" id="UP000008811"/>
    </source>
</evidence>
<dbReference type="KEGG" id="cpc:Cpar_1818"/>
<dbReference type="Pfam" id="PF13704">
    <property type="entry name" value="Glyco_tranf_2_4"/>
    <property type="match status" value="1"/>
</dbReference>
<evidence type="ECO:0008006" key="3">
    <source>
        <dbReference type="Google" id="ProtNLM"/>
    </source>
</evidence>
<gene>
    <name evidence="1" type="ordered locus">Cpar_1818</name>
</gene>
<organism evidence="1 2">
    <name type="scientific">Chlorobaculum parvum (strain DSM 263 / NCIMB 8327)</name>
    <name type="common">Chlorobium vibrioforme subsp. thiosulfatophilum</name>
    <dbReference type="NCBI Taxonomy" id="517417"/>
    <lineage>
        <taxon>Bacteria</taxon>
        <taxon>Pseudomonadati</taxon>
        <taxon>Chlorobiota</taxon>
        <taxon>Chlorobiia</taxon>
        <taxon>Chlorobiales</taxon>
        <taxon>Chlorobiaceae</taxon>
        <taxon>Chlorobaculum</taxon>
    </lineage>
</organism>
<dbReference type="HOGENOM" id="CLU_784578_0_0_10"/>
<accession>B3QQK7</accession>
<dbReference type="SUPFAM" id="SSF53448">
    <property type="entry name" value="Nucleotide-diphospho-sugar transferases"/>
    <property type="match status" value="1"/>
</dbReference>
<reference evidence="1" key="1">
    <citation type="submission" date="2008-06" db="EMBL/GenBank/DDBJ databases">
        <title>Complete sequence of Chlorobaculum parvum NCIB 8327.</title>
        <authorList>
            <consortium name="US DOE Joint Genome Institute"/>
            <person name="Lucas S."/>
            <person name="Copeland A."/>
            <person name="Lapidus A."/>
            <person name="Glavina del Rio T."/>
            <person name="Dalin E."/>
            <person name="Tice H."/>
            <person name="Bruce D."/>
            <person name="Goodwin L."/>
            <person name="Pitluck S."/>
            <person name="Schmutz J."/>
            <person name="Larimer F."/>
            <person name="Land M."/>
            <person name="Hauser L."/>
            <person name="Kyrpides N."/>
            <person name="Mikhailova N."/>
            <person name="Zhao F."/>
            <person name="Li T."/>
            <person name="Liu Z."/>
            <person name="Overmann J."/>
            <person name="Bryant D.A."/>
            <person name="Richardson P."/>
        </authorList>
    </citation>
    <scope>NUCLEOTIDE SEQUENCE [LARGE SCALE GENOMIC DNA]</scope>
    <source>
        <strain evidence="1">NCIB 8327</strain>
    </source>
</reference>
<sequence>MVKDECDIIELFVRINLRFVDRMFLIDNQSSDGTIAIIQRMQKEGLPVTLWHDNSVDYQQSLVSTNAIRKIFEEYQPEWIVPLDADEFLTENGREFRAELESIPENHCGMLQWRTFVPLSVDYASLENPLWHNFRQRAKETTQFSKVVIPAALATNSKLSPGNHHLLTADNRRIPTVPLTTTLAHVPVRSSEQIVAKSIIGSIKHQITWNRLNNEGFHKEIMAETVRNCNYRLDIQQLQELAFTYSQRPGKEVIREIDNTIHLGTKNDCIQYRELAVINIIERFDSFMQELGNALQQENAHAQIKQAVAYETRDLLAALEEKEKEIRFFRKTAIGKAISYLAGKKFLRKFSNK</sequence>
<dbReference type="eggNOG" id="COG1215">
    <property type="taxonomic scope" value="Bacteria"/>
</dbReference>
<proteinExistence type="predicted"/>
<evidence type="ECO:0000313" key="1">
    <source>
        <dbReference type="EMBL" id="ACF12210.1"/>
    </source>
</evidence>
<dbReference type="Proteomes" id="UP000008811">
    <property type="component" value="Chromosome"/>
</dbReference>
<name>B3QQK7_CHLP8</name>
<dbReference type="AlphaFoldDB" id="B3QQK7"/>
<dbReference type="InterPro" id="IPR029044">
    <property type="entry name" value="Nucleotide-diphossugar_trans"/>
</dbReference>
<dbReference type="CDD" id="cd00761">
    <property type="entry name" value="Glyco_tranf_GTA_type"/>
    <property type="match status" value="1"/>
</dbReference>